<feature type="transmembrane region" description="Helical" evidence="5">
    <location>
        <begin position="60"/>
        <end position="82"/>
    </location>
</feature>
<reference evidence="7 8" key="2">
    <citation type="journal article" date="2010" name="Stand. Genomic Sci.">
        <title>Complete genome sequence of Desulfohalobium retbaense type strain (HR(100)).</title>
        <authorList>
            <person name="Spring S."/>
            <person name="Nolan M."/>
            <person name="Lapidus A."/>
            <person name="Glavina Del Rio T."/>
            <person name="Copeland A."/>
            <person name="Tice H."/>
            <person name="Cheng J.F."/>
            <person name="Lucas S."/>
            <person name="Land M."/>
            <person name="Chen F."/>
            <person name="Bruce D."/>
            <person name="Goodwin L."/>
            <person name="Pitluck S."/>
            <person name="Ivanova N."/>
            <person name="Mavromatis K."/>
            <person name="Mikhailova N."/>
            <person name="Pati A."/>
            <person name="Chen A."/>
            <person name="Palaniappan K."/>
            <person name="Hauser L."/>
            <person name="Chang Y.J."/>
            <person name="Jeffries C.D."/>
            <person name="Munk C."/>
            <person name="Kiss H."/>
            <person name="Chain P."/>
            <person name="Han C."/>
            <person name="Brettin T."/>
            <person name="Detter J.C."/>
            <person name="Schuler E."/>
            <person name="Goker M."/>
            <person name="Rohde M."/>
            <person name="Bristow J."/>
            <person name="Eisen J.A."/>
            <person name="Markowitz V."/>
            <person name="Hugenholtz P."/>
            <person name="Kyrpides N.C."/>
            <person name="Klenk H.P."/>
        </authorList>
    </citation>
    <scope>NUCLEOTIDE SEQUENCE [LARGE SCALE GENOMIC DNA]</scope>
    <source>
        <strain evidence="8">ATCC 49802 / DSM 20745 / S 6022</strain>
    </source>
</reference>
<dbReference type="Pfam" id="PF04893">
    <property type="entry name" value="Yip1"/>
    <property type="match status" value="1"/>
</dbReference>
<evidence type="ECO:0000256" key="1">
    <source>
        <dbReference type="ARBA" id="ARBA00004141"/>
    </source>
</evidence>
<evidence type="ECO:0000256" key="3">
    <source>
        <dbReference type="ARBA" id="ARBA00022989"/>
    </source>
</evidence>
<evidence type="ECO:0000313" key="7">
    <source>
        <dbReference type="EMBL" id="ACZ40713.1"/>
    </source>
</evidence>
<proteinExistence type="predicted"/>
<dbReference type="InterPro" id="IPR006977">
    <property type="entry name" value="Yip1_dom"/>
</dbReference>
<dbReference type="STRING" id="479434.Sthe_3313"/>
<dbReference type="OrthoDB" id="565087at2"/>
<evidence type="ECO:0000256" key="4">
    <source>
        <dbReference type="ARBA" id="ARBA00023136"/>
    </source>
</evidence>
<dbReference type="EMBL" id="CP001824">
    <property type="protein sequence ID" value="ACZ40713.1"/>
    <property type="molecule type" value="Genomic_DNA"/>
</dbReference>
<comment type="subcellular location">
    <subcellularLocation>
        <location evidence="1">Membrane</location>
        <topology evidence="1">Multi-pass membrane protein</topology>
    </subcellularLocation>
</comment>
<dbReference type="KEGG" id="sti:Sthe_3313"/>
<evidence type="ECO:0000313" key="8">
    <source>
        <dbReference type="Proteomes" id="UP000002027"/>
    </source>
</evidence>
<dbReference type="HOGENOM" id="CLU_117089_0_0_0"/>
<keyword evidence="3 5" id="KW-1133">Transmembrane helix</keyword>
<dbReference type="eggNOG" id="ENOG5030SY3">
    <property type="taxonomic scope" value="Bacteria"/>
</dbReference>
<feature type="transmembrane region" description="Helical" evidence="5">
    <location>
        <begin position="36"/>
        <end position="54"/>
    </location>
</feature>
<feature type="transmembrane region" description="Helical" evidence="5">
    <location>
        <begin position="110"/>
        <end position="140"/>
    </location>
</feature>
<reference evidence="8" key="1">
    <citation type="submission" date="2009-11" db="EMBL/GenBank/DDBJ databases">
        <title>The complete chromosome 2 of Sphaerobacter thermophilus DSM 20745.</title>
        <authorList>
            <person name="Lucas S."/>
            <person name="Copeland A."/>
            <person name="Lapidus A."/>
            <person name="Glavina del Rio T."/>
            <person name="Dalin E."/>
            <person name="Tice H."/>
            <person name="Bruce D."/>
            <person name="Goodwin L."/>
            <person name="Pitluck S."/>
            <person name="Kyrpides N."/>
            <person name="Mavromatis K."/>
            <person name="Ivanova N."/>
            <person name="Mikhailova N."/>
            <person name="LaButti K.M."/>
            <person name="Clum A."/>
            <person name="Sun H.I."/>
            <person name="Brettin T."/>
            <person name="Detter J.C."/>
            <person name="Han C."/>
            <person name="Larimer F."/>
            <person name="Land M."/>
            <person name="Hauser L."/>
            <person name="Markowitz V."/>
            <person name="Cheng J.F."/>
            <person name="Hugenholtz P."/>
            <person name="Woyke T."/>
            <person name="Wu D."/>
            <person name="Steenblock K."/>
            <person name="Schneider S."/>
            <person name="Pukall R."/>
            <person name="Goeker M."/>
            <person name="Klenk H.P."/>
            <person name="Eisen J.A."/>
        </authorList>
    </citation>
    <scope>NUCLEOTIDE SEQUENCE [LARGE SCALE GENOMIC DNA]</scope>
    <source>
        <strain evidence="8">ATCC 49802 / DSM 20745 / S 6022</strain>
    </source>
</reference>
<protein>
    <recommendedName>
        <fullName evidence="6">Yip1 domain-containing protein</fullName>
    </recommendedName>
</protein>
<dbReference type="AlphaFoldDB" id="D1CA70"/>
<accession>D1CA70</accession>
<evidence type="ECO:0000256" key="2">
    <source>
        <dbReference type="ARBA" id="ARBA00022692"/>
    </source>
</evidence>
<keyword evidence="8" id="KW-1185">Reference proteome</keyword>
<dbReference type="RefSeq" id="WP_012873748.1">
    <property type="nucleotide sequence ID" value="NC_013524.1"/>
</dbReference>
<keyword evidence="4 5" id="KW-0472">Membrane</keyword>
<dbReference type="InParanoid" id="D1CA70"/>
<keyword evidence="2 5" id="KW-0812">Transmembrane</keyword>
<evidence type="ECO:0000256" key="5">
    <source>
        <dbReference type="SAM" id="Phobius"/>
    </source>
</evidence>
<organism evidence="7 8">
    <name type="scientific">Sphaerobacter thermophilus (strain ATCC 49802 / DSM 20745 / KCCM 41009 / NCIMB 13125 / S 6022)</name>
    <dbReference type="NCBI Taxonomy" id="479434"/>
    <lineage>
        <taxon>Bacteria</taxon>
        <taxon>Pseudomonadati</taxon>
        <taxon>Thermomicrobiota</taxon>
        <taxon>Thermomicrobia</taxon>
        <taxon>Sphaerobacterales</taxon>
        <taxon>Sphaerobacterineae</taxon>
        <taxon>Sphaerobacteraceae</taxon>
        <taxon>Sphaerobacter</taxon>
    </lineage>
</organism>
<sequence>MQNLQSSIGQRVVGAARLDVATYEAVERDVNANTQALIVVVLAAIASGIGSLGVDGASSFVTGLIGALVGWIIYAGLAYLIGTRLLATAQTRATYGEVLRTLGFAQAPRLLLVLAWIPLLGWLIAAAVGIWVLVATIIAIRQSMELTTGRAIGTAVIAWLIYIIVNALILTALAF</sequence>
<name>D1CA70_SPHTD</name>
<feature type="transmembrane region" description="Helical" evidence="5">
    <location>
        <begin position="152"/>
        <end position="174"/>
    </location>
</feature>
<feature type="domain" description="Yip1" evidence="6">
    <location>
        <begin position="36"/>
        <end position="167"/>
    </location>
</feature>
<dbReference type="Proteomes" id="UP000002027">
    <property type="component" value="Chromosome 2"/>
</dbReference>
<evidence type="ECO:0000259" key="6">
    <source>
        <dbReference type="Pfam" id="PF04893"/>
    </source>
</evidence>
<dbReference type="GO" id="GO:0016020">
    <property type="term" value="C:membrane"/>
    <property type="evidence" value="ECO:0007669"/>
    <property type="project" value="UniProtKB-SubCell"/>
</dbReference>
<gene>
    <name evidence="7" type="ordered locus">Sthe_3313</name>
</gene>